<dbReference type="RefSeq" id="WP_134491169.1">
    <property type="nucleotide sequence ID" value="NZ_CP139089.1"/>
</dbReference>
<evidence type="ECO:0000313" key="2">
    <source>
        <dbReference type="EMBL" id="VFU10435.1"/>
    </source>
</evidence>
<dbReference type="EMBL" id="LR536450">
    <property type="protein sequence ID" value="VFU10435.1"/>
    <property type="molecule type" value="Genomic_DNA"/>
</dbReference>
<sequence>MATRTPQEIFQHHAETLIAGDLEGVVSDYSEDAVILSPDGVKKGKAGVRETFIKLLADLPKADWEVPTVLFEGDALFLEWKARSEATYADDGVDTFVFRDGLIRLQTVRYTLKKTQG</sequence>
<dbReference type="Proteomes" id="UP000294360">
    <property type="component" value="Chromosome"/>
</dbReference>
<dbReference type="SUPFAM" id="SSF54427">
    <property type="entry name" value="NTF2-like"/>
    <property type="match status" value="1"/>
</dbReference>
<gene>
    <name evidence="2" type="ORF">MTUNDRAET4_3548</name>
</gene>
<name>A0A4U8Z4Q3_METTU</name>
<evidence type="ECO:0000313" key="3">
    <source>
        <dbReference type="Proteomes" id="UP000294360"/>
    </source>
</evidence>
<feature type="domain" description="SnoaL-like" evidence="1">
    <location>
        <begin position="11"/>
        <end position="104"/>
    </location>
</feature>
<dbReference type="OrthoDB" id="8452656at2"/>
<organism evidence="2 3">
    <name type="scientific">Methylocella tundrae</name>
    <dbReference type="NCBI Taxonomy" id="227605"/>
    <lineage>
        <taxon>Bacteria</taxon>
        <taxon>Pseudomonadati</taxon>
        <taxon>Pseudomonadota</taxon>
        <taxon>Alphaproteobacteria</taxon>
        <taxon>Hyphomicrobiales</taxon>
        <taxon>Beijerinckiaceae</taxon>
        <taxon>Methylocella</taxon>
    </lineage>
</organism>
<dbReference type="KEGG" id="mtun:MTUNDRAET4_3548"/>
<dbReference type="AlphaFoldDB" id="A0A4U8Z4Q3"/>
<proteinExistence type="predicted"/>
<dbReference type="InterPro" id="IPR032710">
    <property type="entry name" value="NTF2-like_dom_sf"/>
</dbReference>
<dbReference type="InterPro" id="IPR037401">
    <property type="entry name" value="SnoaL-like"/>
</dbReference>
<dbReference type="Gene3D" id="3.10.450.50">
    <property type="match status" value="1"/>
</dbReference>
<evidence type="ECO:0000259" key="1">
    <source>
        <dbReference type="Pfam" id="PF12680"/>
    </source>
</evidence>
<reference evidence="2 3" key="1">
    <citation type="submission" date="2019-03" db="EMBL/GenBank/DDBJ databases">
        <authorList>
            <person name="Kox A.R. M."/>
        </authorList>
    </citation>
    <scope>NUCLEOTIDE SEQUENCE [LARGE SCALE GENOMIC DNA]</scope>
    <source>
        <strain evidence="2">MTUNDRAET4 annotated genome</strain>
    </source>
</reference>
<dbReference type="Pfam" id="PF12680">
    <property type="entry name" value="SnoaL_2"/>
    <property type="match status" value="1"/>
</dbReference>
<protein>
    <submittedName>
        <fullName evidence="2">Polyketide cyclase</fullName>
    </submittedName>
</protein>
<accession>A0A4U8Z4Q3</accession>